<name>A0A0N1P208_9EURO</name>
<dbReference type="Gene3D" id="3.40.50.720">
    <property type="entry name" value="NAD(P)-binding Rossmann-like Domain"/>
    <property type="match status" value="1"/>
</dbReference>
<protein>
    <submittedName>
        <fullName evidence="4">Sterol-4-alpha-carboxylate 3-dehydrogenase, decarboxylating</fullName>
    </submittedName>
</protein>
<proteinExistence type="inferred from homology"/>
<dbReference type="InterPro" id="IPR002225">
    <property type="entry name" value="3Beta_OHSteriod_DH/Estase"/>
</dbReference>
<dbReference type="GO" id="GO:0006694">
    <property type="term" value="P:steroid biosynthetic process"/>
    <property type="evidence" value="ECO:0007669"/>
    <property type="project" value="InterPro"/>
</dbReference>
<dbReference type="RefSeq" id="XP_018005717.1">
    <property type="nucleotide sequence ID" value="XM_018144354.1"/>
</dbReference>
<dbReference type="VEuPathDB" id="FungiDB:AB675_422"/>
<keyword evidence="2" id="KW-0560">Oxidoreductase</keyword>
<dbReference type="Proteomes" id="UP000038010">
    <property type="component" value="Unassembled WGS sequence"/>
</dbReference>
<dbReference type="GeneID" id="28736224"/>
<gene>
    <name evidence="4" type="ORF">AB675_422</name>
</gene>
<dbReference type="GO" id="GO:0016616">
    <property type="term" value="F:oxidoreductase activity, acting on the CH-OH group of donors, NAD or NADP as acceptor"/>
    <property type="evidence" value="ECO:0007669"/>
    <property type="project" value="InterPro"/>
</dbReference>
<comment type="caution">
    <text evidence="4">The sequence shown here is derived from an EMBL/GenBank/DDBJ whole genome shotgun (WGS) entry which is preliminary data.</text>
</comment>
<evidence type="ECO:0000313" key="5">
    <source>
        <dbReference type="Proteomes" id="UP000038010"/>
    </source>
</evidence>
<evidence type="ECO:0000259" key="3">
    <source>
        <dbReference type="Pfam" id="PF01073"/>
    </source>
</evidence>
<dbReference type="InterPro" id="IPR050177">
    <property type="entry name" value="Lipid_A_modif_metabolic_enz"/>
</dbReference>
<comment type="similarity">
    <text evidence="1">Belongs to the 3-beta-HSD family.</text>
</comment>
<dbReference type="InterPro" id="IPR036291">
    <property type="entry name" value="NAD(P)-bd_dom_sf"/>
</dbReference>
<evidence type="ECO:0000313" key="4">
    <source>
        <dbReference type="EMBL" id="KPI45754.1"/>
    </source>
</evidence>
<evidence type="ECO:0000256" key="1">
    <source>
        <dbReference type="ARBA" id="ARBA00009219"/>
    </source>
</evidence>
<dbReference type="SUPFAM" id="SSF51735">
    <property type="entry name" value="NAD(P)-binding Rossmann-fold domains"/>
    <property type="match status" value="1"/>
</dbReference>
<dbReference type="AlphaFoldDB" id="A0A0N1P208"/>
<keyword evidence="5" id="KW-1185">Reference proteome</keyword>
<dbReference type="PANTHER" id="PTHR43245">
    <property type="entry name" value="BIFUNCTIONAL POLYMYXIN RESISTANCE PROTEIN ARNA"/>
    <property type="match status" value="1"/>
</dbReference>
<dbReference type="PANTHER" id="PTHR43245:SF51">
    <property type="entry name" value="SHORT CHAIN DEHYDROGENASE_REDUCTASE FAMILY 42E, MEMBER 2"/>
    <property type="match status" value="1"/>
</dbReference>
<accession>A0A0N1P208</accession>
<dbReference type="STRING" id="1664694.A0A0N1P208"/>
<feature type="domain" description="3-beta hydroxysteroid dehydrogenase/isomerase" evidence="3">
    <location>
        <begin position="12"/>
        <end position="273"/>
    </location>
</feature>
<organism evidence="4 5">
    <name type="scientific">Cyphellophora attinorum</name>
    <dbReference type="NCBI Taxonomy" id="1664694"/>
    <lineage>
        <taxon>Eukaryota</taxon>
        <taxon>Fungi</taxon>
        <taxon>Dikarya</taxon>
        <taxon>Ascomycota</taxon>
        <taxon>Pezizomycotina</taxon>
        <taxon>Eurotiomycetes</taxon>
        <taxon>Chaetothyriomycetidae</taxon>
        <taxon>Chaetothyriales</taxon>
        <taxon>Cyphellophoraceae</taxon>
        <taxon>Cyphellophora</taxon>
    </lineage>
</organism>
<sequence length="361" mass="39973">MPSKEAECPRIVLTGGNGFYGGHIIAALREQYDDCRIFVLDLKSPLTPSHDVEEYFAVDITAEEEVKKILALIRPHAVVHTAGITTLLHDRYSRRIEKHLRHVNIDGTKVMLAAAKEAGCEAFVFTSSCCVVTDALRGYYANINEEYPVSTKSLMYGESKVEAERLVFAADSAEMATCILRPAVTFGEGEYVLVPSVHACIAKFETPFRLGEGNNLWDTVYVGNVAYAHALAVRNLLTTRSAHGEAFFIQNNEPTTFREFSLAVWKEFDHYPPFELEIPASLGMIVGMLSEAWTWLSGTATTISRGSVLDATAVRYASGEKARRILGYEARVSLEDGLKRSCKEYADRLRSAAAAKETAKR</sequence>
<dbReference type="EMBL" id="LFJN01000001">
    <property type="protein sequence ID" value="KPI45754.1"/>
    <property type="molecule type" value="Genomic_DNA"/>
</dbReference>
<evidence type="ECO:0000256" key="2">
    <source>
        <dbReference type="ARBA" id="ARBA00023002"/>
    </source>
</evidence>
<reference evidence="4 5" key="1">
    <citation type="submission" date="2015-06" db="EMBL/GenBank/DDBJ databases">
        <title>Draft genome of the ant-associated black yeast Phialophora attae CBS 131958.</title>
        <authorList>
            <person name="Moreno L.F."/>
            <person name="Stielow B.J."/>
            <person name="de Hoog S."/>
            <person name="Vicente V.A."/>
            <person name="Weiss V.A."/>
            <person name="de Vries M."/>
            <person name="Cruz L.M."/>
            <person name="Souza E.M."/>
        </authorList>
    </citation>
    <scope>NUCLEOTIDE SEQUENCE [LARGE SCALE GENOMIC DNA]</scope>
    <source>
        <strain evidence="4 5">CBS 131958</strain>
    </source>
</reference>
<dbReference type="OrthoDB" id="10058185at2759"/>
<dbReference type="Pfam" id="PF01073">
    <property type="entry name" value="3Beta_HSD"/>
    <property type="match status" value="1"/>
</dbReference>